<dbReference type="RefSeq" id="WP_146600117.1">
    <property type="nucleotide sequence ID" value="NZ_SJPY01000004.1"/>
</dbReference>
<keyword evidence="1" id="KW-0732">Signal</keyword>
<dbReference type="OrthoDB" id="490896at2"/>
<dbReference type="EMBL" id="SJPY01000004">
    <property type="protein sequence ID" value="TWU41275.1"/>
    <property type="molecule type" value="Genomic_DNA"/>
</dbReference>
<evidence type="ECO:0000256" key="1">
    <source>
        <dbReference type="SAM" id="SignalP"/>
    </source>
</evidence>
<feature type="chain" id="PRO_5022725659" description="PEP-CTERM protein-sorting domain-containing protein" evidence="1">
    <location>
        <begin position="24"/>
        <end position="239"/>
    </location>
</feature>
<name>A0A5C6DXY6_9BACT</name>
<accession>A0A5C6DXY6</accession>
<protein>
    <recommendedName>
        <fullName evidence="4">PEP-CTERM protein-sorting domain-containing protein</fullName>
    </recommendedName>
</protein>
<gene>
    <name evidence="2" type="ORF">Q31b_27140</name>
</gene>
<comment type="caution">
    <text evidence="2">The sequence shown here is derived from an EMBL/GenBank/DDBJ whole genome shotgun (WGS) entry which is preliminary data.</text>
</comment>
<dbReference type="AlphaFoldDB" id="A0A5C6DXY6"/>
<dbReference type="NCBIfam" id="TIGR02595">
    <property type="entry name" value="PEP_CTERM"/>
    <property type="match status" value="1"/>
</dbReference>
<keyword evidence="3" id="KW-1185">Reference proteome</keyword>
<dbReference type="InterPro" id="IPR013424">
    <property type="entry name" value="Ice-binding_C"/>
</dbReference>
<evidence type="ECO:0000313" key="2">
    <source>
        <dbReference type="EMBL" id="TWU41275.1"/>
    </source>
</evidence>
<feature type="signal peptide" evidence="1">
    <location>
        <begin position="1"/>
        <end position="23"/>
    </location>
</feature>
<dbReference type="Proteomes" id="UP000315471">
    <property type="component" value="Unassembled WGS sequence"/>
</dbReference>
<evidence type="ECO:0000313" key="3">
    <source>
        <dbReference type="Proteomes" id="UP000315471"/>
    </source>
</evidence>
<evidence type="ECO:0008006" key="4">
    <source>
        <dbReference type="Google" id="ProtNLM"/>
    </source>
</evidence>
<proteinExistence type="predicted"/>
<organism evidence="2 3">
    <name type="scientific">Novipirellula aureliae</name>
    <dbReference type="NCBI Taxonomy" id="2527966"/>
    <lineage>
        <taxon>Bacteria</taxon>
        <taxon>Pseudomonadati</taxon>
        <taxon>Planctomycetota</taxon>
        <taxon>Planctomycetia</taxon>
        <taxon>Pirellulales</taxon>
        <taxon>Pirellulaceae</taxon>
        <taxon>Novipirellula</taxon>
    </lineage>
</organism>
<sequence precursor="true">MRLLVLLALYPTFAAIYPQSATAAPIVVGTVIDSFDDPTPQINSLDYLTASPTRTTYSARTDPSILGLEREMFFEVTQNPGLQASVNVLPILGGVLNVNNGAGVKSTSRVLWDGIGTSSLNTDLTNGGVDNLLAASLISVDQTAELTFRLVDTSSRTATLTRSNLSSGTELFEFADFTQTSGFDFRSIRSVELAVTGPEGVDLNLDFYGTAHVVPEPTALSGLLSLFVWGVAAKRRKRR</sequence>
<reference evidence="2 3" key="1">
    <citation type="submission" date="2019-02" db="EMBL/GenBank/DDBJ databases">
        <title>Deep-cultivation of Planctomycetes and their phenomic and genomic characterization uncovers novel biology.</title>
        <authorList>
            <person name="Wiegand S."/>
            <person name="Jogler M."/>
            <person name="Boedeker C."/>
            <person name="Pinto D."/>
            <person name="Vollmers J."/>
            <person name="Rivas-Marin E."/>
            <person name="Kohn T."/>
            <person name="Peeters S.H."/>
            <person name="Heuer A."/>
            <person name="Rast P."/>
            <person name="Oberbeckmann S."/>
            <person name="Bunk B."/>
            <person name="Jeske O."/>
            <person name="Meyerdierks A."/>
            <person name="Storesund J.E."/>
            <person name="Kallscheuer N."/>
            <person name="Luecker S."/>
            <person name="Lage O.M."/>
            <person name="Pohl T."/>
            <person name="Merkel B.J."/>
            <person name="Hornburger P."/>
            <person name="Mueller R.-W."/>
            <person name="Bruemmer F."/>
            <person name="Labrenz M."/>
            <person name="Spormann A.M."/>
            <person name="Op Den Camp H."/>
            <person name="Overmann J."/>
            <person name="Amann R."/>
            <person name="Jetten M.S.M."/>
            <person name="Mascher T."/>
            <person name="Medema M.H."/>
            <person name="Devos D.P."/>
            <person name="Kaster A.-K."/>
            <person name="Ovreas L."/>
            <person name="Rohde M."/>
            <person name="Galperin M.Y."/>
            <person name="Jogler C."/>
        </authorList>
    </citation>
    <scope>NUCLEOTIDE SEQUENCE [LARGE SCALE GENOMIC DNA]</scope>
    <source>
        <strain evidence="2 3">Q31b</strain>
    </source>
</reference>